<gene>
    <name evidence="1" type="ORF">SAMN05421739_10127</name>
</gene>
<protein>
    <recommendedName>
        <fullName evidence="3">SpoIIAA-like</fullName>
    </recommendedName>
</protein>
<dbReference type="OrthoDB" id="893408at2"/>
<dbReference type="Proteomes" id="UP000198724">
    <property type="component" value="Unassembled WGS sequence"/>
</dbReference>
<dbReference type="AlphaFoldDB" id="A0A1I2LTU4"/>
<evidence type="ECO:0008006" key="3">
    <source>
        <dbReference type="Google" id="ProtNLM"/>
    </source>
</evidence>
<evidence type="ECO:0000313" key="1">
    <source>
        <dbReference type="EMBL" id="SFF82563.1"/>
    </source>
</evidence>
<proteinExistence type="predicted"/>
<organism evidence="1 2">
    <name type="scientific">Pontibacter chinhatensis</name>
    <dbReference type="NCBI Taxonomy" id="1436961"/>
    <lineage>
        <taxon>Bacteria</taxon>
        <taxon>Pseudomonadati</taxon>
        <taxon>Bacteroidota</taxon>
        <taxon>Cytophagia</taxon>
        <taxon>Cytophagales</taxon>
        <taxon>Hymenobacteraceae</taxon>
        <taxon>Pontibacter</taxon>
    </lineage>
</organism>
<dbReference type="EMBL" id="FOOT01000001">
    <property type="protein sequence ID" value="SFF82563.1"/>
    <property type="molecule type" value="Genomic_DNA"/>
</dbReference>
<reference evidence="2" key="1">
    <citation type="submission" date="2016-10" db="EMBL/GenBank/DDBJ databases">
        <authorList>
            <person name="Varghese N."/>
            <person name="Submissions S."/>
        </authorList>
    </citation>
    <scope>NUCLEOTIDE SEQUENCE [LARGE SCALE GENOMIC DNA]</scope>
    <source>
        <strain evidence="2">LP51</strain>
    </source>
</reference>
<sequence length="136" mass="16273">MRRTRTQLLYRDNTIAIEFNQMEEWLYVNWRGYQNYDSVVTGCNRILELMREHACFRILNDNTQVEGQWSAASRWLAEEWFPEMERQGLKLFAWVYSPSVLSRLSADKAVKLADYPSYIQAFEDIEPAKDWLRSHV</sequence>
<evidence type="ECO:0000313" key="2">
    <source>
        <dbReference type="Proteomes" id="UP000198724"/>
    </source>
</evidence>
<dbReference type="STRING" id="1436961.SAMN05421739_10127"/>
<name>A0A1I2LTU4_9BACT</name>
<keyword evidence="2" id="KW-1185">Reference proteome</keyword>
<dbReference type="RefSeq" id="WP_092097851.1">
    <property type="nucleotide sequence ID" value="NZ_FOOT01000001.1"/>
</dbReference>
<accession>A0A1I2LTU4</accession>